<keyword evidence="3" id="KW-1185">Reference proteome</keyword>
<keyword evidence="1" id="KW-0812">Transmembrane</keyword>
<gene>
    <name evidence="2" type="ORF">J0B03_02960</name>
</gene>
<dbReference type="AlphaFoldDB" id="A0A974XFS9"/>
<dbReference type="InterPro" id="IPR024529">
    <property type="entry name" value="ECF_trnsprt_substrate-spec"/>
</dbReference>
<dbReference type="RefSeq" id="WP_207300385.1">
    <property type="nucleotide sequence ID" value="NZ_CP071444.1"/>
</dbReference>
<reference evidence="2" key="1">
    <citation type="submission" date="2021-03" db="EMBL/GenBank/DDBJ databases">
        <title>Alkalibacter marinus sp. nov., isolated from tidal flat sediment.</title>
        <authorList>
            <person name="Namirimu T."/>
            <person name="Yang J.-A."/>
            <person name="Yang S.-H."/>
            <person name="Kim Y.-J."/>
            <person name="Kwon K.K."/>
        </authorList>
    </citation>
    <scope>NUCLEOTIDE SEQUENCE</scope>
    <source>
        <strain evidence="2">ES005</strain>
    </source>
</reference>
<proteinExistence type="predicted"/>
<dbReference type="Proteomes" id="UP000663499">
    <property type="component" value="Chromosome"/>
</dbReference>
<dbReference type="EMBL" id="CP071444">
    <property type="protein sequence ID" value="QSX09044.1"/>
    <property type="molecule type" value="Genomic_DNA"/>
</dbReference>
<protein>
    <submittedName>
        <fullName evidence="2">ECF transporter S component</fullName>
    </submittedName>
</protein>
<evidence type="ECO:0000313" key="3">
    <source>
        <dbReference type="Proteomes" id="UP000663499"/>
    </source>
</evidence>
<dbReference type="KEGG" id="alka:J0B03_02960"/>
<keyword evidence="1" id="KW-1133">Transmembrane helix</keyword>
<accession>A0A974XFS9</accession>
<feature type="transmembrane region" description="Helical" evidence="1">
    <location>
        <begin position="75"/>
        <end position="94"/>
    </location>
</feature>
<feature type="transmembrane region" description="Helical" evidence="1">
    <location>
        <begin position="141"/>
        <end position="158"/>
    </location>
</feature>
<organism evidence="2 3">
    <name type="scientific">Alkalibacter rhizosphaerae</name>
    <dbReference type="NCBI Taxonomy" id="2815577"/>
    <lineage>
        <taxon>Bacteria</taxon>
        <taxon>Bacillati</taxon>
        <taxon>Bacillota</taxon>
        <taxon>Clostridia</taxon>
        <taxon>Eubacteriales</taxon>
        <taxon>Eubacteriaceae</taxon>
        <taxon>Alkalibacter</taxon>
    </lineage>
</organism>
<dbReference type="Pfam" id="PF12822">
    <property type="entry name" value="ECF_trnsprt"/>
    <property type="match status" value="1"/>
</dbReference>
<feature type="transmembrane region" description="Helical" evidence="1">
    <location>
        <begin position="99"/>
        <end position="121"/>
    </location>
</feature>
<evidence type="ECO:0000256" key="1">
    <source>
        <dbReference type="SAM" id="Phobius"/>
    </source>
</evidence>
<dbReference type="GO" id="GO:0022857">
    <property type="term" value="F:transmembrane transporter activity"/>
    <property type="evidence" value="ECO:0007669"/>
    <property type="project" value="InterPro"/>
</dbReference>
<feature type="transmembrane region" description="Helical" evidence="1">
    <location>
        <begin position="6"/>
        <end position="28"/>
    </location>
</feature>
<evidence type="ECO:0000313" key="2">
    <source>
        <dbReference type="EMBL" id="QSX09044.1"/>
    </source>
</evidence>
<keyword evidence="1" id="KW-0472">Membrane</keyword>
<sequence length="167" mass="17891">MDRKVIFITKTGLLLALALMIQIGLAPFAQPVVGPLVNMVLLLAVVLVGPWGAVTVGCLTPLVAFFVGIMGLLPVIPVIMLGNTIYALVFWLFYKRNQFIAVIMAAAGKFLSMAVGVRILAAFFVPNLPAPVVVALSLPQLYTALIGGFIGLLVLHYLPRSMQKSVM</sequence>
<name>A0A974XFS9_9FIRM</name>
<feature type="transmembrane region" description="Helical" evidence="1">
    <location>
        <begin position="40"/>
        <end position="69"/>
    </location>
</feature>